<dbReference type="EMBL" id="AHNQ02000031">
    <property type="protein sequence ID" value="EKO24636.1"/>
    <property type="molecule type" value="Genomic_DNA"/>
</dbReference>
<proteinExistence type="predicted"/>
<dbReference type="AlphaFoldDB" id="A0A0F6H8Q4"/>
<accession>A0A0F6H8Q4</accession>
<keyword evidence="1" id="KW-0808">Transferase</keyword>
<evidence type="ECO:0000313" key="2">
    <source>
        <dbReference type="Proteomes" id="UP000006324"/>
    </source>
</evidence>
<dbReference type="GeneID" id="61112494"/>
<evidence type="ECO:0000313" key="1">
    <source>
        <dbReference type="EMBL" id="EKO24636.1"/>
    </source>
</evidence>
<dbReference type="InterPro" id="IPR014942">
    <property type="entry name" value="AbiEii"/>
</dbReference>
<name>A0A0F6H8Q4_LEPIR</name>
<reference evidence="1 2" key="1">
    <citation type="submission" date="2012-09" db="EMBL/GenBank/DDBJ databases">
        <authorList>
            <person name="Harkins D.M."/>
            <person name="Durkin A.S."/>
            <person name="Brinkac L.M."/>
            <person name="Selengut J.D."/>
            <person name="Sanka R."/>
            <person name="DePew J."/>
            <person name="Purushe J."/>
            <person name="Chanthongthip A."/>
            <person name="Lattana O."/>
            <person name="Phetsouvanh R."/>
            <person name="Newton P.N."/>
            <person name="Vinetz J.M."/>
            <person name="Sutton G.G."/>
            <person name="Nelson W.C."/>
            <person name="Fouts D.E."/>
        </authorList>
    </citation>
    <scope>NUCLEOTIDE SEQUENCE [LARGE SCALE GENOMIC DNA]</scope>
    <source>
        <strain evidence="1 2">UI 12621</strain>
    </source>
</reference>
<dbReference type="Gene3D" id="3.10.450.620">
    <property type="entry name" value="JHP933, nucleotidyltransferase-like core domain"/>
    <property type="match status" value="1"/>
</dbReference>
<dbReference type="Proteomes" id="UP000006324">
    <property type="component" value="Unassembled WGS sequence"/>
</dbReference>
<dbReference type="Pfam" id="PF08843">
    <property type="entry name" value="AbiEii"/>
    <property type="match status" value="1"/>
</dbReference>
<gene>
    <name evidence="1" type="ORF">LEP1GSC104_2086</name>
</gene>
<organism evidence="1 2">
    <name type="scientific">Leptospira interrogans str. UI 12621</name>
    <dbReference type="NCBI Taxonomy" id="1049937"/>
    <lineage>
        <taxon>Bacteria</taxon>
        <taxon>Pseudomonadati</taxon>
        <taxon>Spirochaetota</taxon>
        <taxon>Spirochaetia</taxon>
        <taxon>Leptospirales</taxon>
        <taxon>Leptospiraceae</taxon>
        <taxon>Leptospira</taxon>
    </lineage>
</organism>
<dbReference type="GO" id="GO:0016740">
    <property type="term" value="F:transferase activity"/>
    <property type="evidence" value="ECO:0007669"/>
    <property type="project" value="UniProtKB-KW"/>
</dbReference>
<sequence length="314" mass="36921">MIKPFIHEDKNWKELIQIVSDSKKILPTLIEKDYWIMHTLWSLSNSGLSYFMKGGTSLSKAYRVIDRFSEDIDLLIEDESLRSQTARKDTSPKNVEKRKKFFDGLTTRIQVPGAVNIERNKDFDSDHLINAGIVVSYNSSNQVEGVKSGILLEIGFDTVEPWEEKNISSWIIDYLEKTEQLKDFFDNRALSVRCYRPEYTFVEKLQAISTKYRQLAEGLDISNFARHYYDVYKLLELPNIQKFIGSEKYIEHKNNRFRSKDEKNLTKNDAFILNNPNMFKQIEDRYEKTKAIYYGKVPRLQEIIESLKPHLSKM</sequence>
<dbReference type="RefSeq" id="WP_000594907.1">
    <property type="nucleotide sequence ID" value="NZ_AHNQ02000031.1"/>
</dbReference>
<protein>
    <submittedName>
        <fullName evidence="1">Nucleotidyl transferase, PF08843 family</fullName>
    </submittedName>
</protein>
<comment type="caution">
    <text evidence="1">The sequence shown here is derived from an EMBL/GenBank/DDBJ whole genome shotgun (WGS) entry which is preliminary data.</text>
</comment>